<dbReference type="Pfam" id="PF12698">
    <property type="entry name" value="ABC2_membrane_3"/>
    <property type="match status" value="1"/>
</dbReference>
<feature type="transmembrane region" description="Helical" evidence="8">
    <location>
        <begin position="221"/>
        <end position="247"/>
    </location>
</feature>
<evidence type="ECO:0000256" key="3">
    <source>
        <dbReference type="ARBA" id="ARBA00022448"/>
    </source>
</evidence>
<dbReference type="RefSeq" id="WP_216457327.1">
    <property type="nucleotide sequence ID" value="NZ_JAHLQL010000004.1"/>
</dbReference>
<evidence type="ECO:0000313" key="11">
    <source>
        <dbReference type="Proteomes" id="UP000736583"/>
    </source>
</evidence>
<name>A0ABS6F245_9CLOT</name>
<dbReference type="Proteomes" id="UP000736583">
    <property type="component" value="Unassembled WGS sequence"/>
</dbReference>
<dbReference type="InterPro" id="IPR013525">
    <property type="entry name" value="ABC2_TM"/>
</dbReference>
<proteinExistence type="inferred from homology"/>
<dbReference type="EMBL" id="JAHLQL010000004">
    <property type="protein sequence ID" value="MBU5592558.1"/>
    <property type="molecule type" value="Genomic_DNA"/>
</dbReference>
<gene>
    <name evidence="10" type="ORF">KQI89_12405</name>
</gene>
<evidence type="ECO:0000256" key="5">
    <source>
        <dbReference type="ARBA" id="ARBA00022692"/>
    </source>
</evidence>
<keyword evidence="5 8" id="KW-0812">Transmembrane</keyword>
<comment type="subcellular location">
    <subcellularLocation>
        <location evidence="1">Cell membrane</location>
        <topology evidence="1">Multi-pass membrane protein</topology>
    </subcellularLocation>
</comment>
<feature type="transmembrane region" description="Helical" evidence="8">
    <location>
        <begin position="16"/>
        <end position="34"/>
    </location>
</feature>
<dbReference type="InterPro" id="IPR047817">
    <property type="entry name" value="ABC2_TM_bact-type"/>
</dbReference>
<sequence length="370" mass="42066">MTILINNIRRITKDKMALVGMLIWPLMLMLFVSFRLSNVKVSNIGFIDEDNTKVTGVIKEKLGELSKVAVYNVKEEDIKEKLINEDLDYIIHLEKGYTDKLFKGENPVINSYSISETNTQIPIKIFIENYGNIINNMAYTSEGDESKFYEGLKNYEEGILKVSDKLINESSENNAMILQVLGFLVMGVLSLGIMGCSFIVEDRAKNMYGRIFTSPITIKSYMFQNILSGILIAFVQITILMGCLKFMLKVDLSYEFLQLYLIMLLFGLVSVSLGTFINSIAKSTRQFSLIGTLILTPFCMLGGCFWPREIMPKILRNISNFVPTTWAIEASKKVLFGDNIVKLTYEIGIMLLFTLVFFLLSSWKTVEINK</sequence>
<evidence type="ECO:0000256" key="8">
    <source>
        <dbReference type="SAM" id="Phobius"/>
    </source>
</evidence>
<dbReference type="PANTHER" id="PTHR30294">
    <property type="entry name" value="MEMBRANE COMPONENT OF ABC TRANSPORTER YHHJ-RELATED"/>
    <property type="match status" value="1"/>
</dbReference>
<evidence type="ECO:0000313" key="10">
    <source>
        <dbReference type="EMBL" id="MBU5592558.1"/>
    </source>
</evidence>
<keyword evidence="7 8" id="KW-0472">Membrane</keyword>
<reference evidence="10 11" key="1">
    <citation type="submission" date="2021-06" db="EMBL/GenBank/DDBJ databases">
        <authorList>
            <person name="Sun Q."/>
            <person name="Li D."/>
        </authorList>
    </citation>
    <scope>NUCLEOTIDE SEQUENCE [LARGE SCALE GENOMIC DNA]</scope>
    <source>
        <strain evidence="10 11">MSJ-4</strain>
    </source>
</reference>
<comment type="similarity">
    <text evidence="2">Belongs to the ABC-2 integral membrane protein family.</text>
</comment>
<dbReference type="InterPro" id="IPR051449">
    <property type="entry name" value="ABC-2_transporter_component"/>
</dbReference>
<evidence type="ECO:0000256" key="1">
    <source>
        <dbReference type="ARBA" id="ARBA00004651"/>
    </source>
</evidence>
<comment type="caution">
    <text evidence="10">The sequence shown here is derived from an EMBL/GenBank/DDBJ whole genome shotgun (WGS) entry which is preliminary data.</text>
</comment>
<organism evidence="10 11">
    <name type="scientific">Clostridium simiarum</name>
    <dbReference type="NCBI Taxonomy" id="2841506"/>
    <lineage>
        <taxon>Bacteria</taxon>
        <taxon>Bacillati</taxon>
        <taxon>Bacillota</taxon>
        <taxon>Clostridia</taxon>
        <taxon>Eubacteriales</taxon>
        <taxon>Clostridiaceae</taxon>
        <taxon>Clostridium</taxon>
    </lineage>
</organism>
<keyword evidence="11" id="KW-1185">Reference proteome</keyword>
<evidence type="ECO:0000256" key="6">
    <source>
        <dbReference type="ARBA" id="ARBA00022989"/>
    </source>
</evidence>
<dbReference type="PANTHER" id="PTHR30294:SF45">
    <property type="entry name" value="LINEARMYCIN RESISTANCE PERMEASE PROTEIN LNRN"/>
    <property type="match status" value="1"/>
</dbReference>
<feature type="transmembrane region" description="Helical" evidence="8">
    <location>
        <begin position="176"/>
        <end position="200"/>
    </location>
</feature>
<keyword evidence="4" id="KW-1003">Cell membrane</keyword>
<keyword evidence="6 8" id="KW-1133">Transmembrane helix</keyword>
<evidence type="ECO:0000256" key="4">
    <source>
        <dbReference type="ARBA" id="ARBA00022475"/>
    </source>
</evidence>
<evidence type="ECO:0000256" key="2">
    <source>
        <dbReference type="ARBA" id="ARBA00007783"/>
    </source>
</evidence>
<accession>A0ABS6F245</accession>
<feature type="transmembrane region" description="Helical" evidence="8">
    <location>
        <begin position="289"/>
        <end position="308"/>
    </location>
</feature>
<keyword evidence="3" id="KW-0813">Transport</keyword>
<feature type="transmembrane region" description="Helical" evidence="8">
    <location>
        <begin position="259"/>
        <end position="277"/>
    </location>
</feature>
<dbReference type="PROSITE" id="PS51012">
    <property type="entry name" value="ABC_TM2"/>
    <property type="match status" value="1"/>
</dbReference>
<feature type="transmembrane region" description="Helical" evidence="8">
    <location>
        <begin position="343"/>
        <end position="363"/>
    </location>
</feature>
<evidence type="ECO:0000256" key="7">
    <source>
        <dbReference type="ARBA" id="ARBA00023136"/>
    </source>
</evidence>
<feature type="domain" description="ABC transmembrane type-2" evidence="9">
    <location>
        <begin position="142"/>
        <end position="368"/>
    </location>
</feature>
<evidence type="ECO:0000259" key="9">
    <source>
        <dbReference type="PROSITE" id="PS51012"/>
    </source>
</evidence>
<protein>
    <submittedName>
        <fullName evidence="10">ABC transporter permease</fullName>
    </submittedName>
</protein>